<evidence type="ECO:0000256" key="1">
    <source>
        <dbReference type="SAM" id="MobiDB-lite"/>
    </source>
</evidence>
<reference evidence="2" key="1">
    <citation type="journal article" date="2012" name="Nature">
        <title>The tomato genome sequence provides insights into fleshy fruit evolution.</title>
        <authorList>
            <consortium name="Tomato Genome Consortium"/>
        </authorList>
    </citation>
    <scope>NUCLEOTIDE SEQUENCE [LARGE SCALE GENOMIC DNA]</scope>
    <source>
        <strain evidence="2">cv. Heinz 1706</strain>
    </source>
</reference>
<dbReference type="InterPro" id="IPR036875">
    <property type="entry name" value="Znf_CCHC_sf"/>
</dbReference>
<evidence type="ECO:0000313" key="3">
    <source>
        <dbReference type="Proteomes" id="UP000004994"/>
    </source>
</evidence>
<accession>A0A3Q7I5B9</accession>
<organism evidence="2">
    <name type="scientific">Solanum lycopersicum</name>
    <name type="common">Tomato</name>
    <name type="synonym">Lycopersicon esculentum</name>
    <dbReference type="NCBI Taxonomy" id="4081"/>
    <lineage>
        <taxon>Eukaryota</taxon>
        <taxon>Viridiplantae</taxon>
        <taxon>Streptophyta</taxon>
        <taxon>Embryophyta</taxon>
        <taxon>Tracheophyta</taxon>
        <taxon>Spermatophyta</taxon>
        <taxon>Magnoliopsida</taxon>
        <taxon>eudicotyledons</taxon>
        <taxon>Gunneridae</taxon>
        <taxon>Pentapetalae</taxon>
        <taxon>asterids</taxon>
        <taxon>lamiids</taxon>
        <taxon>Solanales</taxon>
        <taxon>Solanaceae</taxon>
        <taxon>Solanoideae</taxon>
        <taxon>Solaneae</taxon>
        <taxon>Solanum</taxon>
        <taxon>Solanum subgen. Lycopersicon</taxon>
    </lineage>
</organism>
<dbReference type="Gramene" id="Solyc07g041090.1.1">
    <property type="protein sequence ID" value="Solyc07g041090.1.1.1"/>
    <property type="gene ID" value="Solyc07g041090.1"/>
</dbReference>
<feature type="region of interest" description="Disordered" evidence="1">
    <location>
        <begin position="94"/>
        <end position="123"/>
    </location>
</feature>
<evidence type="ECO:0008006" key="4">
    <source>
        <dbReference type="Google" id="ProtNLM"/>
    </source>
</evidence>
<proteinExistence type="predicted"/>
<dbReference type="GO" id="GO:0008270">
    <property type="term" value="F:zinc ion binding"/>
    <property type="evidence" value="ECO:0007669"/>
    <property type="project" value="InterPro"/>
</dbReference>
<sequence>MTKGSLSIMEYVQQKRTFANNLVMALQHVANYELMTYILYGLDPFYGPFCTITTSELLLGLARKFLVFSDEKNKNLMMNHVTLSANVANRQSFQSRPSYNSSPITNQSQQRNPNRNDNRRPSNRPICQICEKLGHLAKNCYD</sequence>
<dbReference type="PaxDb" id="4081-Solyc07g041090.1.1"/>
<evidence type="ECO:0000313" key="2">
    <source>
        <dbReference type="EnsemblPlants" id="Solyc07g041090.1.1.1"/>
    </source>
</evidence>
<dbReference type="GO" id="GO:0003676">
    <property type="term" value="F:nucleic acid binding"/>
    <property type="evidence" value="ECO:0007669"/>
    <property type="project" value="InterPro"/>
</dbReference>
<dbReference type="InParanoid" id="A0A3Q7I5B9"/>
<dbReference type="Proteomes" id="UP000004994">
    <property type="component" value="Chromosome 7"/>
</dbReference>
<dbReference type="AlphaFoldDB" id="A0A3Q7I5B9"/>
<dbReference type="EnsemblPlants" id="Solyc07g041090.1.1">
    <property type="protein sequence ID" value="Solyc07g041090.1.1.1"/>
    <property type="gene ID" value="Solyc07g041090.1"/>
</dbReference>
<dbReference type="SUPFAM" id="SSF57756">
    <property type="entry name" value="Retrovirus zinc finger-like domains"/>
    <property type="match status" value="1"/>
</dbReference>
<dbReference type="PANTHER" id="PTHR47481">
    <property type="match status" value="1"/>
</dbReference>
<keyword evidence="3" id="KW-1185">Reference proteome</keyword>
<protein>
    <recommendedName>
        <fullName evidence="4">CCHC-type domain-containing protein</fullName>
    </recommendedName>
</protein>
<name>A0A3Q7I5B9_SOLLC</name>
<dbReference type="PANTHER" id="PTHR47481:SF28">
    <property type="entry name" value="RETROTRANSPOSON COPIA-LIKE N-TERMINAL DOMAIN-CONTAINING PROTEIN"/>
    <property type="match status" value="1"/>
</dbReference>
<feature type="compositionally biased region" description="Polar residues" evidence="1">
    <location>
        <begin position="94"/>
        <end position="105"/>
    </location>
</feature>
<reference evidence="2" key="2">
    <citation type="submission" date="2019-01" db="UniProtKB">
        <authorList>
            <consortium name="EnsemblPlants"/>
        </authorList>
    </citation>
    <scope>IDENTIFICATION</scope>
    <source>
        <strain evidence="2">cv. Heinz 1706</strain>
    </source>
</reference>